<sequence>MFSDFTKFAAVSYALAAECDCETGCPRCLHSTACPQHNEPLHKDVGLFLLDAISP</sequence>
<reference evidence="1 2" key="1">
    <citation type="journal article" date="2021" name="Microorganisms">
        <title>Genome Evolution of Filamentous Cyanobacterium Nostoc Species: From Facultative Symbiosis to Free Living.</title>
        <authorList>
            <person name="Huo D."/>
            <person name="Li H."/>
            <person name="Cai F."/>
            <person name="Guo X."/>
            <person name="Qiao Z."/>
            <person name="Wang W."/>
            <person name="Yu G."/>
            <person name="Li R."/>
        </authorList>
    </citation>
    <scope>NUCLEOTIDE SEQUENCE [LARGE SCALE GENOMIC DNA]</scope>
    <source>
        <strain evidence="1 2">CHAB 5714</strain>
    </source>
</reference>
<evidence type="ECO:0000313" key="2">
    <source>
        <dbReference type="Proteomes" id="UP001199525"/>
    </source>
</evidence>
<evidence type="ECO:0000313" key="1">
    <source>
        <dbReference type="EMBL" id="MCC5600873.1"/>
    </source>
</evidence>
<dbReference type="Proteomes" id="UP001199525">
    <property type="component" value="Unassembled WGS sequence"/>
</dbReference>
<dbReference type="EMBL" id="JAIVFQ010000023">
    <property type="protein sequence ID" value="MCC5600873.1"/>
    <property type="molecule type" value="Genomic_DNA"/>
</dbReference>
<accession>A0ABS8I9U5</accession>
<comment type="caution">
    <text evidence="1">The sequence shown here is derived from an EMBL/GenBank/DDBJ whole genome shotgun (WGS) entry which is preliminary data.</text>
</comment>
<name>A0ABS8I9U5_9NOSO</name>
<dbReference type="RefSeq" id="WP_369010529.1">
    <property type="nucleotide sequence ID" value="NZ_JAIVFQ010000023.1"/>
</dbReference>
<protein>
    <submittedName>
        <fullName evidence="1">Uncharacterized protein</fullName>
    </submittedName>
</protein>
<keyword evidence="2" id="KW-1185">Reference proteome</keyword>
<organism evidence="1 2">
    <name type="scientific">Nostoc favosum CHAB5714</name>
    <dbReference type="NCBI Taxonomy" id="2780399"/>
    <lineage>
        <taxon>Bacteria</taxon>
        <taxon>Bacillati</taxon>
        <taxon>Cyanobacteriota</taxon>
        <taxon>Cyanophyceae</taxon>
        <taxon>Nostocales</taxon>
        <taxon>Nostocaceae</taxon>
        <taxon>Nostoc</taxon>
        <taxon>Nostoc favosum</taxon>
    </lineage>
</organism>
<proteinExistence type="predicted"/>
<gene>
    <name evidence="1" type="ORF">LC586_17015</name>
</gene>